<feature type="non-terminal residue" evidence="1">
    <location>
        <position position="137"/>
    </location>
</feature>
<keyword evidence="2" id="KW-1185">Reference proteome</keyword>
<proteinExistence type="predicted"/>
<sequence length="137" mass="15062">PNFGDTALEAIYESTDAAMTSSSLCTKVAVLADQWELCVHEHKALLRSLLPEEAIQKMQANFDWAASTSHENKPQTMLESGTPAEMILGIMEDIVVGRPPALPKVMAVRHTLQQSLDVYKPLQADLSTRIAQTDNID</sequence>
<comment type="caution">
    <text evidence="1">The sequence shown here is derived from an EMBL/GenBank/DDBJ whole genome shotgun (WGS) entry which is preliminary data.</text>
</comment>
<feature type="non-terminal residue" evidence="1">
    <location>
        <position position="1"/>
    </location>
</feature>
<gene>
    <name evidence="1" type="ORF">HaLaN_32076</name>
</gene>
<dbReference type="AlphaFoldDB" id="A0A6A0AJX5"/>
<evidence type="ECO:0000313" key="1">
    <source>
        <dbReference type="EMBL" id="GFH32795.1"/>
    </source>
</evidence>
<evidence type="ECO:0000313" key="2">
    <source>
        <dbReference type="Proteomes" id="UP000485058"/>
    </source>
</evidence>
<reference evidence="1 2" key="1">
    <citation type="submission" date="2020-02" db="EMBL/GenBank/DDBJ databases">
        <title>Draft genome sequence of Haematococcus lacustris strain NIES-144.</title>
        <authorList>
            <person name="Morimoto D."/>
            <person name="Nakagawa S."/>
            <person name="Yoshida T."/>
            <person name="Sawayama S."/>
        </authorList>
    </citation>
    <scope>NUCLEOTIDE SEQUENCE [LARGE SCALE GENOMIC DNA]</scope>
    <source>
        <strain evidence="1 2">NIES-144</strain>
    </source>
</reference>
<name>A0A6A0AJX5_HAELA</name>
<accession>A0A6A0AJX5</accession>
<dbReference type="Proteomes" id="UP000485058">
    <property type="component" value="Unassembled WGS sequence"/>
</dbReference>
<protein>
    <submittedName>
        <fullName evidence="1">Calcium/calmodulin-dependent 3',5'-cyclic nucleotide phosphodiesterase 1B</fullName>
    </submittedName>
</protein>
<dbReference type="EMBL" id="BLLF01007146">
    <property type="protein sequence ID" value="GFH32795.1"/>
    <property type="molecule type" value="Genomic_DNA"/>
</dbReference>
<organism evidence="1 2">
    <name type="scientific">Haematococcus lacustris</name>
    <name type="common">Green alga</name>
    <name type="synonym">Haematococcus pluvialis</name>
    <dbReference type="NCBI Taxonomy" id="44745"/>
    <lineage>
        <taxon>Eukaryota</taxon>
        <taxon>Viridiplantae</taxon>
        <taxon>Chlorophyta</taxon>
        <taxon>core chlorophytes</taxon>
        <taxon>Chlorophyceae</taxon>
        <taxon>CS clade</taxon>
        <taxon>Chlamydomonadales</taxon>
        <taxon>Haematococcaceae</taxon>
        <taxon>Haematococcus</taxon>
    </lineage>
</organism>